<evidence type="ECO:0000259" key="11">
    <source>
        <dbReference type="Pfam" id="PF01048"/>
    </source>
</evidence>
<dbReference type="PROSITE" id="PS01240">
    <property type="entry name" value="PNP_MTAP_2"/>
    <property type="match status" value="1"/>
</dbReference>
<dbReference type="AlphaFoldDB" id="A0A9D1V5K2"/>
<reference evidence="12" key="1">
    <citation type="journal article" date="2021" name="PeerJ">
        <title>Extensive microbial diversity within the chicken gut microbiome revealed by metagenomics and culture.</title>
        <authorList>
            <person name="Gilroy R."/>
            <person name="Ravi A."/>
            <person name="Getino M."/>
            <person name="Pursley I."/>
            <person name="Horton D.L."/>
            <person name="Alikhan N.F."/>
            <person name="Baker D."/>
            <person name="Gharbi K."/>
            <person name="Hall N."/>
            <person name="Watson M."/>
            <person name="Adriaenssens E.M."/>
            <person name="Foster-Nyarko E."/>
            <person name="Jarju S."/>
            <person name="Secka A."/>
            <person name="Antonio M."/>
            <person name="Oren A."/>
            <person name="Chaudhuri R.R."/>
            <person name="La Ragione R."/>
            <person name="Hildebrand F."/>
            <person name="Pallen M.J."/>
        </authorList>
    </citation>
    <scope>NUCLEOTIDE SEQUENCE</scope>
    <source>
        <strain evidence="12">2239</strain>
    </source>
</reference>
<proteinExistence type="inferred from homology"/>
<dbReference type="Pfam" id="PF01048">
    <property type="entry name" value="PNP_UDP_1"/>
    <property type="match status" value="1"/>
</dbReference>
<dbReference type="GO" id="GO:0009116">
    <property type="term" value="P:nucleoside metabolic process"/>
    <property type="evidence" value="ECO:0007669"/>
    <property type="project" value="InterPro"/>
</dbReference>
<dbReference type="InterPro" id="IPR011268">
    <property type="entry name" value="Purine_phosphorylase"/>
</dbReference>
<evidence type="ECO:0000313" key="12">
    <source>
        <dbReference type="EMBL" id="HIX06194.1"/>
    </source>
</evidence>
<keyword evidence="5" id="KW-0597">Phosphoprotein</keyword>
<comment type="caution">
    <text evidence="12">The sequence shown here is derived from an EMBL/GenBank/DDBJ whole genome shotgun (WGS) entry which is preliminary data.</text>
</comment>
<dbReference type="FunFam" id="3.40.50.1580:FF:000010">
    <property type="entry name" value="Purine nucleoside phosphorylase"/>
    <property type="match status" value="1"/>
</dbReference>
<dbReference type="InterPro" id="IPR011270">
    <property type="entry name" value="Pur_Nuc_Pase_Ino/Guo-sp"/>
</dbReference>
<dbReference type="NCBIfam" id="NF006054">
    <property type="entry name" value="PRK08202.1"/>
    <property type="match status" value="1"/>
</dbReference>
<sequence>MIEKIRLAAGYLRDRLPAAPQVGLVLGSGLGGLADRLENPVYIPYSEIPGFVVSTAPGHAGRFVAGQLAGKQVLCMQGRLHFYEGHSMEDIVFPVRVMKELGIEALILTNAAGGVNLEFSVGDLMIIEDHINFMGRNPLTGPNDDEVGPRFCDMTFAYTPALRELALKVAGEQGVAVRTGVYLGYMGPSYETPAEIRAFRTLGADAVGMSTVPEVIAASHCGLPVLAISLITNMAAGIEKKKLSGDEVIAIADRRAQVLQDLVQGVVAKL</sequence>
<dbReference type="NCBIfam" id="TIGR01700">
    <property type="entry name" value="PNPH"/>
    <property type="match status" value="1"/>
</dbReference>
<feature type="binding site" evidence="10">
    <location>
        <position position="210"/>
    </location>
    <ligand>
        <name>phosphate</name>
        <dbReference type="ChEBI" id="CHEBI:43474"/>
    </ligand>
</feature>
<evidence type="ECO:0000256" key="4">
    <source>
        <dbReference type="ARBA" id="ARBA00011233"/>
    </source>
</evidence>
<dbReference type="InterPro" id="IPR018099">
    <property type="entry name" value="Purine_phosphorylase-2_CS"/>
</dbReference>
<feature type="binding site" evidence="10">
    <location>
        <position position="233"/>
    </location>
    <ligand>
        <name>a purine D-ribonucleoside</name>
        <dbReference type="ChEBI" id="CHEBI:142355"/>
    </ligand>
</feature>
<accession>A0A9D1V5K2</accession>
<comment type="catalytic activity">
    <reaction evidence="8">
        <text>a purine 2'-deoxy-D-ribonucleoside + phosphate = a purine nucleobase + 2-deoxy-alpha-D-ribose 1-phosphate</text>
        <dbReference type="Rhea" id="RHEA:36431"/>
        <dbReference type="ChEBI" id="CHEBI:26386"/>
        <dbReference type="ChEBI" id="CHEBI:43474"/>
        <dbReference type="ChEBI" id="CHEBI:57259"/>
        <dbReference type="ChEBI" id="CHEBI:142361"/>
        <dbReference type="EC" id="2.4.2.1"/>
    </reaction>
</comment>
<dbReference type="CDD" id="cd09009">
    <property type="entry name" value="PNP-EcPNPII_like"/>
    <property type="match status" value="1"/>
</dbReference>
<evidence type="ECO:0000256" key="5">
    <source>
        <dbReference type="ARBA" id="ARBA00022553"/>
    </source>
</evidence>
<evidence type="ECO:0000256" key="3">
    <source>
        <dbReference type="ARBA" id="ARBA00006751"/>
    </source>
</evidence>
<dbReference type="Gene3D" id="3.40.50.1580">
    <property type="entry name" value="Nucleoside phosphorylase domain"/>
    <property type="match status" value="1"/>
</dbReference>
<feature type="binding site" evidence="10">
    <location>
        <position position="111"/>
    </location>
    <ligand>
        <name>phosphate</name>
        <dbReference type="ChEBI" id="CHEBI:43474"/>
    </ligand>
</feature>
<comment type="pathway">
    <text evidence="2 9">Purine metabolism; purine nucleoside salvage.</text>
</comment>
<feature type="binding site" evidence="10">
    <location>
        <position position="59"/>
    </location>
    <ligand>
        <name>phosphate</name>
        <dbReference type="ChEBI" id="CHEBI:43474"/>
    </ligand>
</feature>
<keyword evidence="6 9" id="KW-0328">Glycosyltransferase</keyword>
<dbReference type="EC" id="2.4.2.1" evidence="9"/>
<evidence type="ECO:0000256" key="10">
    <source>
        <dbReference type="PIRSR" id="PIRSR000477-2"/>
    </source>
</evidence>
<gene>
    <name evidence="12" type="ORF">H9865_08895</name>
</gene>
<name>A0A9D1V5K2_9FIRM</name>
<keyword evidence="7 9" id="KW-0808">Transferase</keyword>
<dbReference type="Proteomes" id="UP000824193">
    <property type="component" value="Unassembled WGS sequence"/>
</dbReference>
<dbReference type="PANTHER" id="PTHR11904:SF9">
    <property type="entry name" value="PURINE NUCLEOSIDE PHOSPHORYLASE-RELATED"/>
    <property type="match status" value="1"/>
</dbReference>
<dbReference type="InterPro" id="IPR035994">
    <property type="entry name" value="Nucleoside_phosphorylase_sf"/>
</dbReference>
<evidence type="ECO:0000256" key="8">
    <source>
        <dbReference type="ARBA" id="ARBA00048556"/>
    </source>
</evidence>
<dbReference type="NCBIfam" id="TIGR01697">
    <property type="entry name" value="PNPH-PUNA-XAPA"/>
    <property type="match status" value="1"/>
</dbReference>
<reference evidence="12" key="2">
    <citation type="submission" date="2021-04" db="EMBL/GenBank/DDBJ databases">
        <authorList>
            <person name="Gilroy R."/>
        </authorList>
    </citation>
    <scope>NUCLEOTIDE SEQUENCE</scope>
    <source>
        <strain evidence="12">2239</strain>
    </source>
</reference>
<dbReference type="GO" id="GO:0005737">
    <property type="term" value="C:cytoplasm"/>
    <property type="evidence" value="ECO:0007669"/>
    <property type="project" value="TreeGrafter"/>
</dbReference>
<feature type="binding site" evidence="10">
    <location>
        <position position="28"/>
    </location>
    <ligand>
        <name>phosphate</name>
        <dbReference type="ChEBI" id="CHEBI:43474"/>
    </ligand>
</feature>
<feature type="binding site" evidence="10">
    <location>
        <begin position="79"/>
        <end position="81"/>
    </location>
    <ligand>
        <name>phosphate</name>
        <dbReference type="ChEBI" id="CHEBI:43474"/>
    </ligand>
</feature>
<protein>
    <recommendedName>
        <fullName evidence="9">Purine nucleoside phosphorylase</fullName>
        <ecNumber evidence="9">2.4.2.1</ecNumber>
    </recommendedName>
    <alternativeName>
        <fullName evidence="9">Inosine-guanosine phosphorylase</fullName>
    </alternativeName>
</protein>
<evidence type="ECO:0000256" key="6">
    <source>
        <dbReference type="ARBA" id="ARBA00022676"/>
    </source>
</evidence>
<evidence type="ECO:0000256" key="1">
    <source>
        <dbReference type="ARBA" id="ARBA00002678"/>
    </source>
</evidence>
<evidence type="ECO:0000256" key="7">
    <source>
        <dbReference type="ARBA" id="ARBA00022679"/>
    </source>
</evidence>
<dbReference type="PANTHER" id="PTHR11904">
    <property type="entry name" value="METHYLTHIOADENOSINE/PURINE NUCLEOSIDE PHOSPHORYLASE"/>
    <property type="match status" value="1"/>
</dbReference>
<comment type="function">
    <text evidence="1">The purine nucleoside phosphorylases catalyze the phosphorolytic breakdown of the N-glycosidic bond in the beta-(deoxy)ribonucleoside molecules, with the formation of the corresponding free purine bases and pentose-1-phosphate. Cleaves guanosine, inosine, 2'-deoxyguanosine and 2'-deoxyinosine.</text>
</comment>
<dbReference type="SUPFAM" id="SSF53167">
    <property type="entry name" value="Purine and uridine phosphorylases"/>
    <property type="match status" value="1"/>
</dbReference>
<dbReference type="InterPro" id="IPR000845">
    <property type="entry name" value="Nucleoside_phosphorylase_d"/>
</dbReference>
<dbReference type="PIRSF" id="PIRSF000477">
    <property type="entry name" value="PurNPase"/>
    <property type="match status" value="1"/>
</dbReference>
<evidence type="ECO:0000256" key="9">
    <source>
        <dbReference type="PIRNR" id="PIRNR000477"/>
    </source>
</evidence>
<comment type="subunit">
    <text evidence="4">Homotrimer.</text>
</comment>
<feature type="binding site" evidence="10">
    <location>
        <position position="191"/>
    </location>
    <ligand>
        <name>a purine D-ribonucleoside</name>
        <dbReference type="ChEBI" id="CHEBI:142355"/>
    </ligand>
</feature>
<evidence type="ECO:0000256" key="2">
    <source>
        <dbReference type="ARBA" id="ARBA00005058"/>
    </source>
</evidence>
<evidence type="ECO:0000313" key="13">
    <source>
        <dbReference type="Proteomes" id="UP000824193"/>
    </source>
</evidence>
<dbReference type="GO" id="GO:0004731">
    <property type="term" value="F:purine-nucleoside phosphorylase activity"/>
    <property type="evidence" value="ECO:0007669"/>
    <property type="project" value="UniProtKB-EC"/>
</dbReference>
<feature type="domain" description="Nucleoside phosphorylase" evidence="11">
    <location>
        <begin position="22"/>
        <end position="267"/>
    </location>
</feature>
<dbReference type="EMBL" id="DXFW01000027">
    <property type="protein sequence ID" value="HIX06194.1"/>
    <property type="molecule type" value="Genomic_DNA"/>
</dbReference>
<organism evidence="12 13">
    <name type="scientific">Candidatus Allofournierella pullicola</name>
    <dbReference type="NCBI Taxonomy" id="2838596"/>
    <lineage>
        <taxon>Bacteria</taxon>
        <taxon>Bacillati</taxon>
        <taxon>Bacillota</taxon>
        <taxon>Clostridia</taxon>
        <taxon>Eubacteriales</taxon>
        <taxon>Oscillospiraceae</taxon>
        <taxon>Allofournierella</taxon>
    </lineage>
</organism>
<comment type="similarity">
    <text evidence="3 9">Belongs to the PNP/MTAP phosphorylase family.</text>
</comment>